<name>A0ABR8BCJ4_9NOSO</name>
<dbReference type="PANTHER" id="PTHR12526">
    <property type="entry name" value="GLYCOSYLTRANSFERASE"/>
    <property type="match status" value="1"/>
</dbReference>
<dbReference type="InterPro" id="IPR001296">
    <property type="entry name" value="Glyco_trans_1"/>
</dbReference>
<dbReference type="PANTHER" id="PTHR12526:SF630">
    <property type="entry name" value="GLYCOSYLTRANSFERASE"/>
    <property type="match status" value="1"/>
</dbReference>
<dbReference type="EMBL" id="JACJQL010000010">
    <property type="protein sequence ID" value="MBD2251571.1"/>
    <property type="molecule type" value="Genomic_DNA"/>
</dbReference>
<dbReference type="Pfam" id="PF00534">
    <property type="entry name" value="Glycos_transf_1"/>
    <property type="match status" value="1"/>
</dbReference>
<sequence length="411" mass="46408">MRTLKNLLYISPQFPALSLVFEQNEMLGIQANEVNITVLSCRKFSASEIHQVAQCLLDKVLYPNYKNALLGLILCLNKSPISLYKVLFYTLVASANPFAIKKKLAALVFTLGWYAILADKTPAYDWIHADFGQGTATVALMLSELLKCPFSFKVHAFDIYDKSIQNFDLLKFIKIKHATKIFSAHEYGKQEILKILSINEEKVITNYTSIRTNDFHILSPALESKRFVALGRLVTKKGFSTLIKASNILHKKGEYFTVDIYGSGPEEANLMQLIEINGLQDIVWLKGKYKNENLPNILTDCLALVMPSIMDKNGDMDGIPTVIYEAMSLGRTVIASKISGIPEVVKDKVNGYLIEPGNFEELAEKMKYLLSYPEISFRLGKEGRRLVEENHEYKTNAKSLIELINKFLQAN</sequence>
<protein>
    <submittedName>
        <fullName evidence="2">Glycosyltransferase family 4 protein</fullName>
    </submittedName>
</protein>
<reference evidence="2 3" key="1">
    <citation type="journal article" date="2020" name="ISME J.">
        <title>Comparative genomics reveals insights into cyanobacterial evolution and habitat adaptation.</title>
        <authorList>
            <person name="Chen M.Y."/>
            <person name="Teng W.K."/>
            <person name="Zhao L."/>
            <person name="Hu C.X."/>
            <person name="Zhou Y.K."/>
            <person name="Han B.P."/>
            <person name="Song L.R."/>
            <person name="Shu W.S."/>
        </authorList>
    </citation>
    <scope>NUCLEOTIDE SEQUENCE [LARGE SCALE GENOMIC DNA]</scope>
    <source>
        <strain evidence="2 3">FACHB-3921</strain>
    </source>
</reference>
<keyword evidence="3" id="KW-1185">Reference proteome</keyword>
<proteinExistence type="predicted"/>
<dbReference type="SUPFAM" id="SSF53756">
    <property type="entry name" value="UDP-Glycosyltransferase/glycogen phosphorylase"/>
    <property type="match status" value="1"/>
</dbReference>
<comment type="caution">
    <text evidence="2">The sequence shown here is derived from an EMBL/GenBank/DDBJ whole genome shotgun (WGS) entry which is preliminary data.</text>
</comment>
<evidence type="ECO:0000313" key="2">
    <source>
        <dbReference type="EMBL" id="MBD2251571.1"/>
    </source>
</evidence>
<dbReference type="RefSeq" id="WP_190567198.1">
    <property type="nucleotide sequence ID" value="NZ_JACJQL010000010.1"/>
</dbReference>
<dbReference type="Gene3D" id="3.40.50.2000">
    <property type="entry name" value="Glycogen Phosphorylase B"/>
    <property type="match status" value="2"/>
</dbReference>
<evidence type="ECO:0000313" key="3">
    <source>
        <dbReference type="Proteomes" id="UP000621307"/>
    </source>
</evidence>
<gene>
    <name evidence="2" type="ORF">H6G14_09655</name>
</gene>
<organism evidence="2 3">
    <name type="scientific">Nostoc parmelioides FACHB-3921</name>
    <dbReference type="NCBI Taxonomy" id="2692909"/>
    <lineage>
        <taxon>Bacteria</taxon>
        <taxon>Bacillati</taxon>
        <taxon>Cyanobacteriota</taxon>
        <taxon>Cyanophyceae</taxon>
        <taxon>Nostocales</taxon>
        <taxon>Nostocaceae</taxon>
        <taxon>Nostoc</taxon>
    </lineage>
</organism>
<accession>A0ABR8BCJ4</accession>
<dbReference type="CDD" id="cd03801">
    <property type="entry name" value="GT4_PimA-like"/>
    <property type="match status" value="1"/>
</dbReference>
<feature type="domain" description="Glycosyl transferase family 1" evidence="1">
    <location>
        <begin position="216"/>
        <end position="385"/>
    </location>
</feature>
<dbReference type="Proteomes" id="UP000621307">
    <property type="component" value="Unassembled WGS sequence"/>
</dbReference>
<evidence type="ECO:0000259" key="1">
    <source>
        <dbReference type="Pfam" id="PF00534"/>
    </source>
</evidence>